<accession>J3NSS8</accession>
<name>J3NSS8_GAET3</name>
<dbReference type="HOGENOM" id="CLU_156026_0_0_1"/>
<dbReference type="EMBL" id="GL385396">
    <property type="protein sequence ID" value="EJT79241.1"/>
    <property type="molecule type" value="Genomic_DNA"/>
</dbReference>
<dbReference type="OrthoDB" id="3888684at2759"/>
<dbReference type="InterPro" id="IPR052471">
    <property type="entry name" value="PBI_I9"/>
</dbReference>
<reference evidence="4" key="4">
    <citation type="journal article" date="2015" name="G3 (Bethesda)">
        <title>Genome sequences of three phytopathogenic species of the Magnaporthaceae family of fungi.</title>
        <authorList>
            <person name="Okagaki L.H."/>
            <person name="Nunes C.C."/>
            <person name="Sailsbery J."/>
            <person name="Clay B."/>
            <person name="Brown D."/>
            <person name="John T."/>
            <person name="Oh Y."/>
            <person name="Young N."/>
            <person name="Fitzgerald M."/>
            <person name="Haas B.J."/>
            <person name="Zeng Q."/>
            <person name="Young S."/>
            <person name="Adiconis X."/>
            <person name="Fan L."/>
            <person name="Levin J.Z."/>
            <person name="Mitchell T.K."/>
            <person name="Okubara P.A."/>
            <person name="Farman M.L."/>
            <person name="Kohn L.M."/>
            <person name="Birren B."/>
            <person name="Ma L.-J."/>
            <person name="Dean R.A."/>
        </authorList>
    </citation>
    <scope>NUCLEOTIDE SEQUENCE</scope>
    <source>
        <strain evidence="4">R3-111a-1</strain>
    </source>
</reference>
<feature type="chain" id="PRO_5015094447" description="Inhibitor I9 domain-containing protein" evidence="2">
    <location>
        <begin position="16"/>
        <end position="96"/>
    </location>
</feature>
<evidence type="ECO:0000313" key="4">
    <source>
        <dbReference type="EnsemblFungi" id="EJT79241"/>
    </source>
</evidence>
<keyword evidence="5" id="KW-1185">Reference proteome</keyword>
<proteinExistence type="inferred from homology"/>
<dbReference type="VEuPathDB" id="FungiDB:GGTG_04327"/>
<organism evidence="3">
    <name type="scientific">Gaeumannomyces tritici (strain R3-111a-1)</name>
    <name type="common">Wheat and barley take-all root rot fungus</name>
    <name type="synonym">Gaeumannomyces graminis var. tritici</name>
    <dbReference type="NCBI Taxonomy" id="644352"/>
    <lineage>
        <taxon>Eukaryota</taxon>
        <taxon>Fungi</taxon>
        <taxon>Dikarya</taxon>
        <taxon>Ascomycota</taxon>
        <taxon>Pezizomycotina</taxon>
        <taxon>Sordariomycetes</taxon>
        <taxon>Sordariomycetidae</taxon>
        <taxon>Magnaporthales</taxon>
        <taxon>Magnaporthaceae</taxon>
        <taxon>Gaeumannomyces</taxon>
    </lineage>
</organism>
<evidence type="ECO:0000313" key="5">
    <source>
        <dbReference type="Proteomes" id="UP000006039"/>
    </source>
</evidence>
<reference evidence="3" key="2">
    <citation type="submission" date="2010-07" db="EMBL/GenBank/DDBJ databases">
        <authorList>
            <consortium name="The Broad Institute Genome Sequencing Platform"/>
            <consortium name="Broad Institute Genome Sequencing Center for Infectious Disease"/>
            <person name="Ma L.-J."/>
            <person name="Dead R."/>
            <person name="Young S."/>
            <person name="Zeng Q."/>
            <person name="Koehrsen M."/>
            <person name="Alvarado L."/>
            <person name="Berlin A."/>
            <person name="Chapman S.B."/>
            <person name="Chen Z."/>
            <person name="Freedman E."/>
            <person name="Gellesch M."/>
            <person name="Goldberg J."/>
            <person name="Griggs A."/>
            <person name="Gujja S."/>
            <person name="Heilman E.R."/>
            <person name="Heiman D."/>
            <person name="Hepburn T."/>
            <person name="Howarth C."/>
            <person name="Jen D."/>
            <person name="Larson L."/>
            <person name="Mehta T."/>
            <person name="Neiman D."/>
            <person name="Pearson M."/>
            <person name="Roberts A."/>
            <person name="Saif S."/>
            <person name="Shea T."/>
            <person name="Shenoy N."/>
            <person name="Sisk P."/>
            <person name="Stolte C."/>
            <person name="Sykes S."/>
            <person name="Walk T."/>
            <person name="White J."/>
            <person name="Yandava C."/>
            <person name="Haas B."/>
            <person name="Nusbaum C."/>
            <person name="Birren B."/>
        </authorList>
    </citation>
    <scope>NUCLEOTIDE SEQUENCE</scope>
    <source>
        <strain evidence="3">R3-111a-1</strain>
    </source>
</reference>
<sequence length="96" mass="10331">MKFFALLVPALTVLASPAPIENQKQVIVSYPNETPNSVIDQAKDAIRAGGGIITHEFELIKGFAATVAESVLNSVKSMNDEYHATIEEDQVISISS</sequence>
<dbReference type="FunCoup" id="J3NSS8">
    <property type="interactions" value="140"/>
</dbReference>
<dbReference type="GO" id="GO:0004866">
    <property type="term" value="F:endopeptidase inhibitor activity"/>
    <property type="evidence" value="ECO:0007669"/>
    <property type="project" value="TreeGrafter"/>
</dbReference>
<evidence type="ECO:0000313" key="3">
    <source>
        <dbReference type="EMBL" id="EJT79241.1"/>
    </source>
</evidence>
<evidence type="ECO:0000256" key="2">
    <source>
        <dbReference type="SAM" id="SignalP"/>
    </source>
</evidence>
<evidence type="ECO:0000256" key="1">
    <source>
        <dbReference type="ARBA" id="ARBA00038069"/>
    </source>
</evidence>
<dbReference type="Proteomes" id="UP000006039">
    <property type="component" value="Unassembled WGS sequence"/>
</dbReference>
<dbReference type="RefSeq" id="XP_009220386.1">
    <property type="nucleotide sequence ID" value="XM_009222122.1"/>
</dbReference>
<dbReference type="eggNOG" id="ENOG502SC39">
    <property type="taxonomic scope" value="Eukaryota"/>
</dbReference>
<dbReference type="FunFam" id="3.30.70.80:FF:000005">
    <property type="entry name" value="Proteinase inhibitor I2B"/>
    <property type="match status" value="1"/>
</dbReference>
<dbReference type="AlphaFoldDB" id="J3NSS8"/>
<dbReference type="PANTHER" id="PTHR28288:SF1">
    <property type="entry name" value="INHIBITOR I9 DOMAIN-CONTAINING PROTEIN"/>
    <property type="match status" value="1"/>
</dbReference>
<comment type="similarity">
    <text evidence="1">Belongs to the protease inhibitor I9 family.</text>
</comment>
<reference evidence="4" key="5">
    <citation type="submission" date="2018-04" db="UniProtKB">
        <authorList>
            <consortium name="EnsemblFungi"/>
        </authorList>
    </citation>
    <scope>IDENTIFICATION</scope>
    <source>
        <strain evidence="4">R3-111a-1</strain>
    </source>
</reference>
<reference evidence="5" key="1">
    <citation type="submission" date="2010-07" db="EMBL/GenBank/DDBJ databases">
        <title>The genome sequence of Gaeumannomyces graminis var. tritici strain R3-111a-1.</title>
        <authorList>
            <consortium name="The Broad Institute Genome Sequencing Platform"/>
            <person name="Ma L.-J."/>
            <person name="Dead R."/>
            <person name="Young S."/>
            <person name="Zeng Q."/>
            <person name="Koehrsen M."/>
            <person name="Alvarado L."/>
            <person name="Berlin A."/>
            <person name="Chapman S.B."/>
            <person name="Chen Z."/>
            <person name="Freedman E."/>
            <person name="Gellesch M."/>
            <person name="Goldberg J."/>
            <person name="Griggs A."/>
            <person name="Gujja S."/>
            <person name="Heilman E.R."/>
            <person name="Heiman D."/>
            <person name="Hepburn T."/>
            <person name="Howarth C."/>
            <person name="Jen D."/>
            <person name="Larson L."/>
            <person name="Mehta T."/>
            <person name="Neiman D."/>
            <person name="Pearson M."/>
            <person name="Roberts A."/>
            <person name="Saif S."/>
            <person name="Shea T."/>
            <person name="Shenoy N."/>
            <person name="Sisk P."/>
            <person name="Stolte C."/>
            <person name="Sykes S."/>
            <person name="Walk T."/>
            <person name="White J."/>
            <person name="Yandava C."/>
            <person name="Haas B."/>
            <person name="Nusbaum C."/>
            <person name="Birren B."/>
        </authorList>
    </citation>
    <scope>NUCLEOTIDE SEQUENCE [LARGE SCALE GENOMIC DNA]</scope>
    <source>
        <strain evidence="5">R3-111a-1</strain>
    </source>
</reference>
<dbReference type="InterPro" id="IPR037045">
    <property type="entry name" value="S8pro/Inhibitor_I9_sf"/>
</dbReference>
<dbReference type="GO" id="GO:0042144">
    <property type="term" value="P:vacuole fusion, non-autophagic"/>
    <property type="evidence" value="ECO:0007669"/>
    <property type="project" value="TreeGrafter"/>
</dbReference>
<dbReference type="Gene3D" id="3.30.70.80">
    <property type="entry name" value="Peptidase S8 propeptide/proteinase inhibitor I9"/>
    <property type="match status" value="1"/>
</dbReference>
<dbReference type="EnsemblFungi" id="EJT79241">
    <property type="protein sequence ID" value="EJT79241"/>
    <property type="gene ID" value="GGTG_04327"/>
</dbReference>
<dbReference type="PANTHER" id="PTHR28288">
    <property type="entry name" value="PROTEASE B INHIBITOR 2"/>
    <property type="match status" value="1"/>
</dbReference>
<gene>
    <name evidence="4" type="primary">20344785</name>
    <name evidence="3" type="ORF">GGTG_04327</name>
</gene>
<evidence type="ECO:0008006" key="6">
    <source>
        <dbReference type="Google" id="ProtNLM"/>
    </source>
</evidence>
<protein>
    <recommendedName>
        <fullName evidence="6">Inhibitor I9 domain-containing protein</fullName>
    </recommendedName>
</protein>
<dbReference type="SUPFAM" id="SSF54897">
    <property type="entry name" value="Protease propeptides/inhibitors"/>
    <property type="match status" value="1"/>
</dbReference>
<dbReference type="GeneID" id="20344785"/>
<feature type="signal peptide" evidence="2">
    <location>
        <begin position="1"/>
        <end position="15"/>
    </location>
</feature>
<keyword evidence="2" id="KW-0732">Signal</keyword>
<reference evidence="3" key="3">
    <citation type="submission" date="2010-09" db="EMBL/GenBank/DDBJ databases">
        <title>Annotation of Gaeumannomyces graminis var. tritici R3-111a-1.</title>
        <authorList>
            <consortium name="The Broad Institute Genome Sequencing Platform"/>
            <person name="Ma L.-J."/>
            <person name="Dead R."/>
            <person name="Young S.K."/>
            <person name="Zeng Q."/>
            <person name="Gargeya S."/>
            <person name="Fitzgerald M."/>
            <person name="Haas B."/>
            <person name="Abouelleil A."/>
            <person name="Alvarado L."/>
            <person name="Arachchi H.M."/>
            <person name="Berlin A."/>
            <person name="Brown A."/>
            <person name="Chapman S.B."/>
            <person name="Chen Z."/>
            <person name="Dunbar C."/>
            <person name="Freedman E."/>
            <person name="Gearin G."/>
            <person name="Gellesch M."/>
            <person name="Goldberg J."/>
            <person name="Griggs A."/>
            <person name="Gujja S."/>
            <person name="Heiman D."/>
            <person name="Howarth C."/>
            <person name="Larson L."/>
            <person name="Lui A."/>
            <person name="MacDonald P.J.P."/>
            <person name="Mehta T."/>
            <person name="Montmayeur A."/>
            <person name="Murphy C."/>
            <person name="Neiman D."/>
            <person name="Pearson M."/>
            <person name="Priest M."/>
            <person name="Roberts A."/>
            <person name="Saif S."/>
            <person name="Shea T."/>
            <person name="Shenoy N."/>
            <person name="Sisk P."/>
            <person name="Stolte C."/>
            <person name="Sykes S."/>
            <person name="Yandava C."/>
            <person name="Wortman J."/>
            <person name="Nusbaum C."/>
            <person name="Birren B."/>
        </authorList>
    </citation>
    <scope>NUCLEOTIDE SEQUENCE</scope>
    <source>
        <strain evidence="3">R3-111a-1</strain>
    </source>
</reference>